<dbReference type="GO" id="GO:0046872">
    <property type="term" value="F:metal ion binding"/>
    <property type="evidence" value="ECO:0007669"/>
    <property type="project" value="UniProtKB-KW"/>
</dbReference>
<evidence type="ECO:0000313" key="9">
    <source>
        <dbReference type="EMBL" id="ACI17711.1"/>
    </source>
</evidence>
<organism evidence="9 10">
    <name type="scientific">Coprothermobacter proteolyticus (strain ATCC 35245 / DSM 5265 / OCM 4 / BT)</name>
    <dbReference type="NCBI Taxonomy" id="309798"/>
    <lineage>
        <taxon>Bacteria</taxon>
        <taxon>Pseudomonadati</taxon>
        <taxon>Coprothermobacterota</taxon>
        <taxon>Coprothermobacteria</taxon>
        <taxon>Coprothermobacterales</taxon>
        <taxon>Coprothermobacteraceae</taxon>
        <taxon>Coprothermobacter</taxon>
    </lineage>
</organism>
<evidence type="ECO:0000256" key="5">
    <source>
        <dbReference type="ARBA" id="ARBA00037900"/>
    </source>
</evidence>
<evidence type="ECO:0000256" key="7">
    <source>
        <dbReference type="ARBA" id="ARBA00043224"/>
    </source>
</evidence>
<sequence>MIDFQPTDGLIVVDIQRDFCPGGTLAVPQGDEIIDVVNRIIKKAEEAGSVIVYTRDWHPENHLSFKAYGGIWPPHCVQWTPGAEFHPQLYLSEKGIILDKGTHPEFEAYSGFQGTGLHQIFKDRGVNRVFVVGLATDYCVKETAVDALRYRYETFVVADAVKGVNVNPDDSQKALQHIEDMGGKVILSQELLP</sequence>
<evidence type="ECO:0000256" key="6">
    <source>
        <dbReference type="ARBA" id="ARBA00039017"/>
    </source>
</evidence>
<dbReference type="HOGENOM" id="CLU_068979_13_1_9"/>
<dbReference type="EC" id="3.5.1.19" evidence="6"/>
<reference evidence="9 10" key="2">
    <citation type="journal article" date="2014" name="Genome Announc.">
        <title>Complete Genome Sequence of Coprothermobacter proteolyticus DSM 5265.</title>
        <authorList>
            <person name="Alexiev A."/>
            <person name="Coil D.A."/>
            <person name="Badger J.H."/>
            <person name="Enticknap J."/>
            <person name="Ward N."/>
            <person name="Robb F.T."/>
            <person name="Eisen J.A."/>
        </authorList>
    </citation>
    <scope>NUCLEOTIDE SEQUENCE [LARGE SCALE GENOMIC DNA]</scope>
    <source>
        <strain evidence="10">ATCC 35245 / DSM 5265 / OCM 4 / BT</strain>
    </source>
</reference>
<reference evidence="10" key="1">
    <citation type="submission" date="2008-08" db="EMBL/GenBank/DDBJ databases">
        <title>The complete genome sequence of Coprothermobacter proteolyticus strain ATCC 5245 / DSM 5265 / BT.</title>
        <authorList>
            <person name="Dodson R.J."/>
            <person name="Durkin A.S."/>
            <person name="Wu M."/>
            <person name="Eisen J."/>
            <person name="Sutton G."/>
        </authorList>
    </citation>
    <scope>NUCLEOTIDE SEQUENCE [LARGE SCALE GENOMIC DNA]</scope>
    <source>
        <strain evidence="10">ATCC 35245 / DSM 5265 / OCM 4 / BT</strain>
    </source>
</reference>
<evidence type="ECO:0000256" key="4">
    <source>
        <dbReference type="ARBA" id="ARBA00022801"/>
    </source>
</evidence>
<gene>
    <name evidence="9" type="primary">pncA</name>
    <name evidence="9" type="ordered locus">COPRO5265_0388</name>
</gene>
<dbReference type="eggNOG" id="COG1335">
    <property type="taxonomic scope" value="Bacteria"/>
</dbReference>
<dbReference type="InterPro" id="IPR052347">
    <property type="entry name" value="Isochorismatase_Nicotinamidase"/>
</dbReference>
<dbReference type="NCBIfam" id="NF008623">
    <property type="entry name" value="PRK11609.1"/>
    <property type="match status" value="1"/>
</dbReference>
<dbReference type="SUPFAM" id="SSF52499">
    <property type="entry name" value="Isochorismatase-like hydrolases"/>
    <property type="match status" value="1"/>
</dbReference>
<dbReference type="PANTHER" id="PTHR11080:SF2">
    <property type="entry name" value="LD05707P"/>
    <property type="match status" value="1"/>
</dbReference>
<dbReference type="PANTHER" id="PTHR11080">
    <property type="entry name" value="PYRAZINAMIDASE/NICOTINAMIDASE"/>
    <property type="match status" value="1"/>
</dbReference>
<keyword evidence="2" id="KW-0662">Pyridine nucleotide biosynthesis</keyword>
<dbReference type="RefSeq" id="WP_012544363.1">
    <property type="nucleotide sequence ID" value="NC_011295.1"/>
</dbReference>
<accession>B5Y7K7</accession>
<evidence type="ECO:0000259" key="8">
    <source>
        <dbReference type="Pfam" id="PF00857"/>
    </source>
</evidence>
<dbReference type="Pfam" id="PF00857">
    <property type="entry name" value="Isochorismatase"/>
    <property type="match status" value="1"/>
</dbReference>
<evidence type="ECO:0000256" key="2">
    <source>
        <dbReference type="ARBA" id="ARBA00022642"/>
    </source>
</evidence>
<keyword evidence="4" id="KW-0378">Hydrolase</keyword>
<dbReference type="AlphaFoldDB" id="B5Y7K7"/>
<protein>
    <recommendedName>
        <fullName evidence="6">nicotinamidase</fullName>
        <ecNumber evidence="6">3.5.1.19</ecNumber>
    </recommendedName>
    <alternativeName>
        <fullName evidence="7">Nicotinamide deamidase</fullName>
    </alternativeName>
</protein>
<dbReference type="STRING" id="309798.COPRO5265_0388"/>
<dbReference type="GO" id="GO:0008936">
    <property type="term" value="F:nicotinamidase activity"/>
    <property type="evidence" value="ECO:0007669"/>
    <property type="project" value="UniProtKB-EC"/>
</dbReference>
<dbReference type="InterPro" id="IPR036380">
    <property type="entry name" value="Isochorismatase-like_sf"/>
</dbReference>
<feature type="domain" description="Isochorismatase-like" evidence="8">
    <location>
        <begin position="10"/>
        <end position="189"/>
    </location>
</feature>
<proteinExistence type="inferred from homology"/>
<dbReference type="GO" id="GO:0019363">
    <property type="term" value="P:pyridine nucleotide biosynthetic process"/>
    <property type="evidence" value="ECO:0007669"/>
    <property type="project" value="UniProtKB-KW"/>
</dbReference>
<keyword evidence="3" id="KW-0479">Metal-binding</keyword>
<dbReference type="InterPro" id="IPR000868">
    <property type="entry name" value="Isochorismatase-like_dom"/>
</dbReference>
<keyword evidence="10" id="KW-1185">Reference proteome</keyword>
<comment type="pathway">
    <text evidence="5">Cofactor biosynthesis; nicotinate biosynthesis; nicotinate from nicotinamide: step 1/1.</text>
</comment>
<evidence type="ECO:0000313" key="10">
    <source>
        <dbReference type="Proteomes" id="UP000001732"/>
    </source>
</evidence>
<evidence type="ECO:0000256" key="3">
    <source>
        <dbReference type="ARBA" id="ARBA00022723"/>
    </source>
</evidence>
<dbReference type="Proteomes" id="UP000001732">
    <property type="component" value="Chromosome"/>
</dbReference>
<dbReference type="KEGG" id="cpo:COPRO5265_0388"/>
<comment type="similarity">
    <text evidence="1">Belongs to the isochorismatase family.</text>
</comment>
<dbReference type="CDD" id="cd01011">
    <property type="entry name" value="nicotinamidase"/>
    <property type="match status" value="1"/>
</dbReference>
<evidence type="ECO:0000256" key="1">
    <source>
        <dbReference type="ARBA" id="ARBA00006336"/>
    </source>
</evidence>
<dbReference type="Gene3D" id="3.40.50.850">
    <property type="entry name" value="Isochorismatase-like"/>
    <property type="match status" value="1"/>
</dbReference>
<dbReference type="EMBL" id="CP001145">
    <property type="protein sequence ID" value="ACI17711.1"/>
    <property type="molecule type" value="Genomic_DNA"/>
</dbReference>
<name>B5Y7K7_COPPD</name>
<dbReference type="OrthoDB" id="9791276at2"/>